<proteinExistence type="inferred from homology"/>
<dbReference type="GO" id="GO:0055085">
    <property type="term" value="P:transmembrane transport"/>
    <property type="evidence" value="ECO:0007669"/>
    <property type="project" value="InterPro"/>
</dbReference>
<dbReference type="GO" id="GO:0005886">
    <property type="term" value="C:plasma membrane"/>
    <property type="evidence" value="ECO:0007669"/>
    <property type="project" value="UniProtKB-SubCell"/>
</dbReference>
<evidence type="ECO:0000313" key="9">
    <source>
        <dbReference type="EMBL" id="ACZ40358.1"/>
    </source>
</evidence>
<keyword evidence="6 7" id="KW-0472">Membrane</keyword>
<feature type="transmembrane region" description="Helical" evidence="7">
    <location>
        <begin position="114"/>
        <end position="140"/>
    </location>
</feature>
<dbReference type="CDD" id="cd06261">
    <property type="entry name" value="TM_PBP2"/>
    <property type="match status" value="1"/>
</dbReference>
<evidence type="ECO:0000256" key="1">
    <source>
        <dbReference type="ARBA" id="ARBA00004651"/>
    </source>
</evidence>
<keyword evidence="10" id="KW-1185">Reference proteome</keyword>
<dbReference type="STRING" id="479434.Sthe_2954"/>
<dbReference type="InterPro" id="IPR050366">
    <property type="entry name" value="BP-dependent_transpt_permease"/>
</dbReference>
<sequence length="315" mass="33472">MAKSDDAVVQAGSRASGGALTEFGAARPTRRRMPRALRSLLQNRLAVFGALMLVLVVIAAIAAPVLSDLDPRRGEILASKKPPAWSSGGSSEYLLGTDALGRDIYTRILYGARISLVVGIVAVLIAGAIGVTLGLISGYYGGRIDDIIMRIAEIQLAVPFILFAIAILAVLGQGLDKIIITLGVTGWVTYGRVVRGQVLSWKQAEFVEAARAIGARDLAIMVKHILPNTFASIIVIASFAVASTILAEASLSFLGLGVPPDVPTWGGMVAAGRDYILSGQWWMYTFPGIAIMLTVLGINTVGDWLRDYLDPRLNV</sequence>
<feature type="transmembrane region" description="Helical" evidence="7">
    <location>
        <begin position="152"/>
        <end position="172"/>
    </location>
</feature>
<organism evidence="9 10">
    <name type="scientific">Sphaerobacter thermophilus (strain ATCC 49802 / DSM 20745 / KCCM 41009 / NCIMB 13125 / S 6022)</name>
    <dbReference type="NCBI Taxonomy" id="479434"/>
    <lineage>
        <taxon>Bacteria</taxon>
        <taxon>Pseudomonadati</taxon>
        <taxon>Thermomicrobiota</taxon>
        <taxon>Thermomicrobia</taxon>
        <taxon>Sphaerobacterales</taxon>
        <taxon>Sphaerobacterineae</taxon>
        <taxon>Sphaerobacteraceae</taxon>
        <taxon>Sphaerobacter</taxon>
    </lineage>
</organism>
<protein>
    <submittedName>
        <fullName evidence="9">Binding-protein-dependent transport systems inner membrane component</fullName>
    </submittedName>
</protein>
<feature type="transmembrane region" description="Helical" evidence="7">
    <location>
        <begin position="45"/>
        <end position="66"/>
    </location>
</feature>
<reference evidence="9 10" key="2">
    <citation type="journal article" date="2010" name="Stand. Genomic Sci.">
        <title>Complete genome sequence of Desulfohalobium retbaense type strain (HR(100)).</title>
        <authorList>
            <person name="Spring S."/>
            <person name="Nolan M."/>
            <person name="Lapidus A."/>
            <person name="Glavina Del Rio T."/>
            <person name="Copeland A."/>
            <person name="Tice H."/>
            <person name="Cheng J.F."/>
            <person name="Lucas S."/>
            <person name="Land M."/>
            <person name="Chen F."/>
            <person name="Bruce D."/>
            <person name="Goodwin L."/>
            <person name="Pitluck S."/>
            <person name="Ivanova N."/>
            <person name="Mavromatis K."/>
            <person name="Mikhailova N."/>
            <person name="Pati A."/>
            <person name="Chen A."/>
            <person name="Palaniappan K."/>
            <person name="Hauser L."/>
            <person name="Chang Y.J."/>
            <person name="Jeffries C.D."/>
            <person name="Munk C."/>
            <person name="Kiss H."/>
            <person name="Chain P."/>
            <person name="Han C."/>
            <person name="Brettin T."/>
            <person name="Detter J.C."/>
            <person name="Schuler E."/>
            <person name="Goker M."/>
            <person name="Rohde M."/>
            <person name="Bristow J."/>
            <person name="Eisen J.A."/>
            <person name="Markowitz V."/>
            <person name="Hugenholtz P."/>
            <person name="Kyrpides N.C."/>
            <person name="Klenk H.P."/>
        </authorList>
    </citation>
    <scope>NUCLEOTIDE SEQUENCE [LARGE SCALE GENOMIC DNA]</scope>
    <source>
        <strain evidence="10">ATCC 49802 / DSM 20745 / S 6022</strain>
    </source>
</reference>
<dbReference type="InterPro" id="IPR025966">
    <property type="entry name" value="OppC_N"/>
</dbReference>
<comment type="subcellular location">
    <subcellularLocation>
        <location evidence="1 7">Cell membrane</location>
        <topology evidence="1 7">Multi-pass membrane protein</topology>
    </subcellularLocation>
</comment>
<dbReference type="InterPro" id="IPR000515">
    <property type="entry name" value="MetI-like"/>
</dbReference>
<dbReference type="RefSeq" id="WP_012873393.1">
    <property type="nucleotide sequence ID" value="NC_013524.1"/>
</dbReference>
<evidence type="ECO:0000256" key="7">
    <source>
        <dbReference type="RuleBase" id="RU363032"/>
    </source>
</evidence>
<keyword evidence="5 7" id="KW-1133">Transmembrane helix</keyword>
<comment type="similarity">
    <text evidence="7">Belongs to the binding-protein-dependent transport system permease family.</text>
</comment>
<dbReference type="Pfam" id="PF00528">
    <property type="entry name" value="BPD_transp_1"/>
    <property type="match status" value="1"/>
</dbReference>
<evidence type="ECO:0000256" key="6">
    <source>
        <dbReference type="ARBA" id="ARBA00023136"/>
    </source>
</evidence>
<dbReference type="InParanoid" id="D1C965"/>
<dbReference type="PANTHER" id="PTHR43386:SF1">
    <property type="entry name" value="D,D-DIPEPTIDE TRANSPORT SYSTEM PERMEASE PROTEIN DDPC-RELATED"/>
    <property type="match status" value="1"/>
</dbReference>
<evidence type="ECO:0000256" key="3">
    <source>
        <dbReference type="ARBA" id="ARBA00022475"/>
    </source>
</evidence>
<dbReference type="InterPro" id="IPR035906">
    <property type="entry name" value="MetI-like_sf"/>
</dbReference>
<gene>
    <name evidence="9" type="ordered locus">Sthe_2954</name>
</gene>
<evidence type="ECO:0000256" key="2">
    <source>
        <dbReference type="ARBA" id="ARBA00022448"/>
    </source>
</evidence>
<keyword evidence="2 7" id="KW-0813">Transport</keyword>
<feature type="transmembrane region" description="Helical" evidence="7">
    <location>
        <begin position="281"/>
        <end position="302"/>
    </location>
</feature>
<dbReference type="KEGG" id="sti:Sthe_2954"/>
<dbReference type="PANTHER" id="PTHR43386">
    <property type="entry name" value="OLIGOPEPTIDE TRANSPORT SYSTEM PERMEASE PROTEIN APPC"/>
    <property type="match status" value="1"/>
</dbReference>
<name>D1C965_SPHTD</name>
<keyword evidence="3" id="KW-1003">Cell membrane</keyword>
<evidence type="ECO:0000256" key="5">
    <source>
        <dbReference type="ARBA" id="ARBA00022989"/>
    </source>
</evidence>
<dbReference type="eggNOG" id="COG1173">
    <property type="taxonomic scope" value="Bacteria"/>
</dbReference>
<dbReference type="AlphaFoldDB" id="D1C965"/>
<dbReference type="Gene3D" id="1.10.3720.10">
    <property type="entry name" value="MetI-like"/>
    <property type="match status" value="1"/>
</dbReference>
<dbReference type="SUPFAM" id="SSF161098">
    <property type="entry name" value="MetI-like"/>
    <property type="match status" value="1"/>
</dbReference>
<dbReference type="PROSITE" id="PS50928">
    <property type="entry name" value="ABC_TM1"/>
    <property type="match status" value="1"/>
</dbReference>
<dbReference type="EMBL" id="CP001824">
    <property type="protein sequence ID" value="ACZ40358.1"/>
    <property type="molecule type" value="Genomic_DNA"/>
</dbReference>
<dbReference type="Proteomes" id="UP000002027">
    <property type="component" value="Chromosome 2"/>
</dbReference>
<feature type="domain" description="ABC transmembrane type-1" evidence="8">
    <location>
        <begin position="112"/>
        <end position="302"/>
    </location>
</feature>
<evidence type="ECO:0000259" key="8">
    <source>
        <dbReference type="PROSITE" id="PS50928"/>
    </source>
</evidence>
<dbReference type="Pfam" id="PF12911">
    <property type="entry name" value="OppC_N"/>
    <property type="match status" value="1"/>
</dbReference>
<evidence type="ECO:0000313" key="10">
    <source>
        <dbReference type="Proteomes" id="UP000002027"/>
    </source>
</evidence>
<dbReference type="OrthoDB" id="9776213at2"/>
<feature type="transmembrane region" description="Helical" evidence="7">
    <location>
        <begin position="225"/>
        <end position="247"/>
    </location>
</feature>
<keyword evidence="4 7" id="KW-0812">Transmembrane</keyword>
<reference evidence="10" key="1">
    <citation type="submission" date="2009-11" db="EMBL/GenBank/DDBJ databases">
        <title>The complete chromosome 2 of Sphaerobacter thermophilus DSM 20745.</title>
        <authorList>
            <person name="Lucas S."/>
            <person name="Copeland A."/>
            <person name="Lapidus A."/>
            <person name="Glavina del Rio T."/>
            <person name="Dalin E."/>
            <person name="Tice H."/>
            <person name="Bruce D."/>
            <person name="Goodwin L."/>
            <person name="Pitluck S."/>
            <person name="Kyrpides N."/>
            <person name="Mavromatis K."/>
            <person name="Ivanova N."/>
            <person name="Mikhailova N."/>
            <person name="LaButti K.M."/>
            <person name="Clum A."/>
            <person name="Sun H.I."/>
            <person name="Brettin T."/>
            <person name="Detter J.C."/>
            <person name="Han C."/>
            <person name="Larimer F."/>
            <person name="Land M."/>
            <person name="Hauser L."/>
            <person name="Markowitz V."/>
            <person name="Cheng J.F."/>
            <person name="Hugenholtz P."/>
            <person name="Woyke T."/>
            <person name="Wu D."/>
            <person name="Steenblock K."/>
            <person name="Schneider S."/>
            <person name="Pukall R."/>
            <person name="Goeker M."/>
            <person name="Klenk H.P."/>
            <person name="Eisen J.A."/>
        </authorList>
    </citation>
    <scope>NUCLEOTIDE SEQUENCE [LARGE SCALE GENOMIC DNA]</scope>
    <source>
        <strain evidence="10">ATCC 49802 / DSM 20745 / S 6022</strain>
    </source>
</reference>
<dbReference type="HOGENOM" id="CLU_028518_1_2_0"/>
<evidence type="ECO:0000256" key="4">
    <source>
        <dbReference type="ARBA" id="ARBA00022692"/>
    </source>
</evidence>
<accession>D1C965</accession>